<keyword evidence="5" id="KW-0560">Oxidoreductase</keyword>
<reference evidence="7 8" key="1">
    <citation type="submission" date="2018-10" db="EMBL/GenBank/DDBJ databases">
        <title>Genomic Encyclopedia of Type Strains, Phase IV (KMG-IV): sequencing the most valuable type-strain genomes for metagenomic binning, comparative biology and taxonomic classification.</title>
        <authorList>
            <person name="Goeker M."/>
        </authorList>
    </citation>
    <scope>NUCLEOTIDE SEQUENCE [LARGE SCALE GENOMIC DNA]</scope>
    <source>
        <strain evidence="7 8">DSM 4734</strain>
    </source>
</reference>
<comment type="cofactor">
    <cofactor evidence="1">
        <name>FMN</name>
        <dbReference type="ChEBI" id="CHEBI:58210"/>
    </cofactor>
</comment>
<keyword evidence="4" id="KW-0288">FMN</keyword>
<dbReference type="PANTHER" id="PTHR43673">
    <property type="entry name" value="NAD(P)H NITROREDUCTASE YDGI-RELATED"/>
    <property type="match status" value="1"/>
</dbReference>
<dbReference type="InterPro" id="IPR000415">
    <property type="entry name" value="Nitroreductase-like"/>
</dbReference>
<gene>
    <name evidence="7" type="ORF">C7435_1323</name>
</gene>
<dbReference type="Pfam" id="PF00881">
    <property type="entry name" value="Nitroreductase"/>
    <property type="match status" value="1"/>
</dbReference>
<sequence>MSSSFSDIARRRISTRAFLDTPVSEAEIRDILDTARWAASGGNLQPWTVHVVTGKARQRIIDTVRMRLEVDPFGDENDFGAYPKSLWEPFRTRRHALGEQMYETMGIDRDNKAARLNHLLKNFEFFGAPVGLFFSLDARMNPNQWGHLGMFIMCVMLAAEEKRLATCAQEAWMTRWKTVGAAIGLSPEERIWCGMALGHADPDAAVNTLRSERDAVDSFTTFLEH</sequence>
<keyword evidence="3" id="KW-0285">Flavoprotein</keyword>
<comment type="caution">
    <text evidence="7">The sequence shown here is derived from an EMBL/GenBank/DDBJ whole genome shotgun (WGS) entry which is preliminary data.</text>
</comment>
<dbReference type="Gene3D" id="3.40.109.10">
    <property type="entry name" value="NADH Oxidase"/>
    <property type="match status" value="1"/>
</dbReference>
<dbReference type="PANTHER" id="PTHR43673:SF2">
    <property type="entry name" value="NITROREDUCTASE"/>
    <property type="match status" value="1"/>
</dbReference>
<protein>
    <submittedName>
        <fullName evidence="7">Nitroreductase</fullName>
    </submittedName>
</protein>
<evidence type="ECO:0000256" key="4">
    <source>
        <dbReference type="ARBA" id="ARBA00022643"/>
    </source>
</evidence>
<dbReference type="GO" id="GO:0016491">
    <property type="term" value="F:oxidoreductase activity"/>
    <property type="evidence" value="ECO:0007669"/>
    <property type="project" value="UniProtKB-KW"/>
</dbReference>
<accession>A0A495DCY2</accession>
<name>A0A495DCY2_9PROT</name>
<evidence type="ECO:0000256" key="3">
    <source>
        <dbReference type="ARBA" id="ARBA00022630"/>
    </source>
</evidence>
<evidence type="ECO:0000256" key="5">
    <source>
        <dbReference type="ARBA" id="ARBA00023002"/>
    </source>
</evidence>
<dbReference type="OrthoDB" id="9802510at2"/>
<feature type="domain" description="Nitroreductase" evidence="6">
    <location>
        <begin position="10"/>
        <end position="199"/>
    </location>
</feature>
<evidence type="ECO:0000313" key="7">
    <source>
        <dbReference type="EMBL" id="RKR00123.1"/>
    </source>
</evidence>
<evidence type="ECO:0000256" key="2">
    <source>
        <dbReference type="ARBA" id="ARBA00007118"/>
    </source>
</evidence>
<dbReference type="SUPFAM" id="SSF55469">
    <property type="entry name" value="FMN-dependent nitroreductase-like"/>
    <property type="match status" value="1"/>
</dbReference>
<evidence type="ECO:0000256" key="1">
    <source>
        <dbReference type="ARBA" id="ARBA00001917"/>
    </source>
</evidence>
<evidence type="ECO:0000259" key="6">
    <source>
        <dbReference type="Pfam" id="PF00881"/>
    </source>
</evidence>
<proteinExistence type="inferred from homology"/>
<comment type="similarity">
    <text evidence="2">Belongs to the nitroreductase family.</text>
</comment>
<dbReference type="RefSeq" id="WP_121210510.1">
    <property type="nucleotide sequence ID" value="NZ_RBIM01000003.1"/>
</dbReference>
<dbReference type="EMBL" id="RBIM01000003">
    <property type="protein sequence ID" value="RKR00123.1"/>
    <property type="molecule type" value="Genomic_DNA"/>
</dbReference>
<dbReference type="AlphaFoldDB" id="A0A495DCY2"/>
<dbReference type="InterPro" id="IPR029479">
    <property type="entry name" value="Nitroreductase"/>
</dbReference>
<dbReference type="CDD" id="cd02136">
    <property type="entry name" value="PnbA_NfnB-like"/>
    <property type="match status" value="1"/>
</dbReference>
<organism evidence="7 8">
    <name type="scientific">Maricaulis maris</name>
    <dbReference type="NCBI Taxonomy" id="74318"/>
    <lineage>
        <taxon>Bacteria</taxon>
        <taxon>Pseudomonadati</taxon>
        <taxon>Pseudomonadota</taxon>
        <taxon>Alphaproteobacteria</taxon>
        <taxon>Maricaulales</taxon>
        <taxon>Maricaulaceae</taxon>
        <taxon>Maricaulis</taxon>
    </lineage>
</organism>
<evidence type="ECO:0000313" key="8">
    <source>
        <dbReference type="Proteomes" id="UP000273675"/>
    </source>
</evidence>
<dbReference type="Proteomes" id="UP000273675">
    <property type="component" value="Unassembled WGS sequence"/>
</dbReference>